<evidence type="ECO:0000313" key="1">
    <source>
        <dbReference type="EMBL" id="MEJ6011855.1"/>
    </source>
</evidence>
<dbReference type="RefSeq" id="WP_339969495.1">
    <property type="nucleotide sequence ID" value="NZ_JBBHJY010000011.1"/>
</dbReference>
<evidence type="ECO:0000313" key="2">
    <source>
        <dbReference type="Proteomes" id="UP001379235"/>
    </source>
</evidence>
<keyword evidence="2" id="KW-1185">Reference proteome</keyword>
<comment type="caution">
    <text evidence="1">The sequence shown here is derived from an EMBL/GenBank/DDBJ whole genome shotgun (WGS) entry which is preliminary data.</text>
</comment>
<dbReference type="EMBL" id="JBBHJY010000011">
    <property type="protein sequence ID" value="MEJ6011855.1"/>
    <property type="molecule type" value="Genomic_DNA"/>
</dbReference>
<gene>
    <name evidence="1" type="ORF">WG900_18275</name>
</gene>
<accession>A0ABU8SDI6</accession>
<dbReference type="Proteomes" id="UP001379235">
    <property type="component" value="Unassembled WGS sequence"/>
</dbReference>
<sequence>MALTFAASRTGNDAILARIFKRRAVSCGANDNGRPIGDLMSDPQVLRDTLLHFARHGMGAAAVARREAAEAFDAGDDTSGRKWLAICRQLDRRMARGLESRVPA</sequence>
<organism evidence="1 2">
    <name type="scientific">Novosphingobium aquae</name>
    <dbReference type="NCBI Taxonomy" id="3133435"/>
    <lineage>
        <taxon>Bacteria</taxon>
        <taxon>Pseudomonadati</taxon>
        <taxon>Pseudomonadota</taxon>
        <taxon>Alphaproteobacteria</taxon>
        <taxon>Sphingomonadales</taxon>
        <taxon>Sphingomonadaceae</taxon>
        <taxon>Novosphingobium</taxon>
    </lineage>
</organism>
<name>A0ABU8SDI6_9SPHN</name>
<proteinExistence type="predicted"/>
<reference evidence="1 2" key="1">
    <citation type="submission" date="2024-03" db="EMBL/GenBank/DDBJ databases">
        <authorList>
            <person name="Jo J.-H."/>
        </authorList>
    </citation>
    <scope>NUCLEOTIDE SEQUENCE [LARGE SCALE GENOMIC DNA]</scope>
    <source>
        <strain evidence="1 2">AS3R-12</strain>
    </source>
</reference>
<protein>
    <submittedName>
        <fullName evidence="1">Uncharacterized protein</fullName>
    </submittedName>
</protein>